<dbReference type="AlphaFoldDB" id="A0A7X1EAU4"/>
<comment type="caution">
    <text evidence="2">The sequence shown here is derived from an EMBL/GenBank/DDBJ whole genome shotgun (WGS) entry which is preliminary data.</text>
</comment>
<sequence>MAKNWKVVSGVEDMERLGHASPITWDDIEPEIPWIAWLGHACFLIRWRGLSIVVDPVFKKWLGLMPRRLPIPDLSKLEGLDAALISHGHMDHLDSGTLRRLAPEKIFIPRKTIGFLSRDLKKCSRGLAMGDQFSIGGLTVDVVAAKHGGWRYPWQRGYVACGFVLSDGTRAVYVTGDSAYGPHFREVGLSRNIDVALLPIGAYSPQWFLQKRHMNPEEACQAACDLGAKEVIPFHFGTYRLSLETVREPADRFIEAAKGQPWRWRLPYWF</sequence>
<dbReference type="GO" id="GO:0005737">
    <property type="term" value="C:cytoplasm"/>
    <property type="evidence" value="ECO:0007669"/>
    <property type="project" value="TreeGrafter"/>
</dbReference>
<dbReference type="Proteomes" id="UP000526501">
    <property type="component" value="Unassembled WGS sequence"/>
</dbReference>
<dbReference type="PANTHER" id="PTHR15032:SF4">
    <property type="entry name" value="N-ACYL-PHOSPHATIDYLETHANOLAMINE-HYDROLYZING PHOSPHOLIPASE D"/>
    <property type="match status" value="1"/>
</dbReference>
<evidence type="ECO:0000313" key="2">
    <source>
        <dbReference type="EMBL" id="MBC2607117.1"/>
    </source>
</evidence>
<dbReference type="SUPFAM" id="SSF56281">
    <property type="entry name" value="Metallo-hydrolase/oxidoreductase"/>
    <property type="match status" value="1"/>
</dbReference>
<reference evidence="2 3" key="1">
    <citation type="submission" date="2020-07" db="EMBL/GenBank/DDBJ databases">
        <authorList>
            <person name="Feng X."/>
        </authorList>
    </citation>
    <scope>NUCLEOTIDE SEQUENCE [LARGE SCALE GENOMIC DNA]</scope>
    <source>
        <strain evidence="2 3">JCM23202</strain>
    </source>
</reference>
<dbReference type="GO" id="GO:0008270">
    <property type="term" value="F:zinc ion binding"/>
    <property type="evidence" value="ECO:0007669"/>
    <property type="project" value="InterPro"/>
</dbReference>
<keyword evidence="3" id="KW-1185">Reference proteome</keyword>
<proteinExistence type="predicted"/>
<dbReference type="Pfam" id="PF12706">
    <property type="entry name" value="Lactamase_B_2"/>
    <property type="match status" value="1"/>
</dbReference>
<dbReference type="SMART" id="SM00849">
    <property type="entry name" value="Lactamase_B"/>
    <property type="match status" value="1"/>
</dbReference>
<name>A0A7X1EAU4_9BACT</name>
<dbReference type="EMBL" id="JACHVC010000012">
    <property type="protein sequence ID" value="MBC2607117.1"/>
    <property type="molecule type" value="Genomic_DNA"/>
</dbReference>
<feature type="domain" description="Metallo-beta-lactamase" evidence="1">
    <location>
        <begin position="39"/>
        <end position="207"/>
    </location>
</feature>
<evidence type="ECO:0000259" key="1">
    <source>
        <dbReference type="SMART" id="SM00849"/>
    </source>
</evidence>
<dbReference type="GO" id="GO:0070290">
    <property type="term" value="F:N-acylphosphatidylethanolamine-specific phospholipase D activity"/>
    <property type="evidence" value="ECO:0007669"/>
    <property type="project" value="InterPro"/>
</dbReference>
<organism evidence="2 3">
    <name type="scientific">Pelagicoccus albus</name>
    <dbReference type="NCBI Taxonomy" id="415222"/>
    <lineage>
        <taxon>Bacteria</taxon>
        <taxon>Pseudomonadati</taxon>
        <taxon>Verrucomicrobiota</taxon>
        <taxon>Opitutia</taxon>
        <taxon>Puniceicoccales</taxon>
        <taxon>Pelagicoccaceae</taxon>
        <taxon>Pelagicoccus</taxon>
    </lineage>
</organism>
<protein>
    <submittedName>
        <fullName evidence="2">MBL fold metallo-hydrolase</fullName>
    </submittedName>
</protein>
<dbReference type="PANTHER" id="PTHR15032">
    <property type="entry name" value="N-ACYL-PHOSPHATIDYLETHANOLAMINE-HYDROLYZING PHOSPHOLIPASE D"/>
    <property type="match status" value="1"/>
</dbReference>
<accession>A0A7X1EAU4</accession>
<evidence type="ECO:0000313" key="3">
    <source>
        <dbReference type="Proteomes" id="UP000526501"/>
    </source>
</evidence>
<dbReference type="RefSeq" id="WP_185660977.1">
    <property type="nucleotide sequence ID" value="NZ_CAWPOO010000012.1"/>
</dbReference>
<dbReference type="InterPro" id="IPR001279">
    <property type="entry name" value="Metallo-B-lactamas"/>
</dbReference>
<dbReference type="InterPro" id="IPR024884">
    <property type="entry name" value="NAPE-PLD"/>
</dbReference>
<gene>
    <name evidence="2" type="ORF">H5P27_13770</name>
</gene>
<dbReference type="PIRSF" id="PIRSF038896">
    <property type="entry name" value="NAPE-PLD"/>
    <property type="match status" value="1"/>
</dbReference>
<dbReference type="Gene3D" id="3.60.15.10">
    <property type="entry name" value="Ribonuclease Z/Hydroxyacylglutathione hydrolase-like"/>
    <property type="match status" value="1"/>
</dbReference>
<dbReference type="InterPro" id="IPR036866">
    <property type="entry name" value="RibonucZ/Hydroxyglut_hydro"/>
</dbReference>
<keyword evidence="2" id="KW-0378">Hydrolase</keyword>